<dbReference type="EMBL" id="CAEZTC010000118">
    <property type="protein sequence ID" value="CAB4563175.1"/>
    <property type="molecule type" value="Genomic_DNA"/>
</dbReference>
<name>A0A6J6DJC8_9ZZZZ</name>
<evidence type="ECO:0000313" key="2">
    <source>
        <dbReference type="EMBL" id="CAB4563175.1"/>
    </source>
</evidence>
<feature type="transmembrane region" description="Helical" evidence="1">
    <location>
        <begin position="235"/>
        <end position="253"/>
    </location>
</feature>
<reference evidence="2" key="1">
    <citation type="submission" date="2020-05" db="EMBL/GenBank/DDBJ databases">
        <authorList>
            <person name="Chiriac C."/>
            <person name="Salcher M."/>
            <person name="Ghai R."/>
            <person name="Kavagutti S V."/>
        </authorList>
    </citation>
    <scope>NUCLEOTIDE SEQUENCE</scope>
</reference>
<keyword evidence="1" id="KW-0472">Membrane</keyword>
<protein>
    <submittedName>
        <fullName evidence="2">Unannotated protein</fullName>
    </submittedName>
</protein>
<sequence>MLSALLAVNFQPTIRGIAVVVIMFLCLIGSTYLIMATNVGARLGFLITATALAGWMMSMAIVWAVYGIGLTGPVPTWQPNDPITIVRDAALLDRAEVLDAPLDIEGLDATAAGVKARDALVANGWTALEDSDPRRGQAVAASDDILQVRSGEYEAGTYVAVNVFDKGGERYPKINETLDFFAFFHKPRYAIVEIAPLIEQRVEPGRAPARPQIDTSKQHNYVVMIRDLGAERQPALLIAFGSGIIFFLLAWSLHRREAFLKKNLALTPAKA</sequence>
<keyword evidence="1" id="KW-1133">Transmembrane helix</keyword>
<evidence type="ECO:0000256" key="1">
    <source>
        <dbReference type="SAM" id="Phobius"/>
    </source>
</evidence>
<feature type="transmembrane region" description="Helical" evidence="1">
    <location>
        <begin position="43"/>
        <end position="66"/>
    </location>
</feature>
<accession>A0A6J6DJC8</accession>
<feature type="transmembrane region" description="Helical" evidence="1">
    <location>
        <begin position="12"/>
        <end position="36"/>
    </location>
</feature>
<gene>
    <name evidence="2" type="ORF">UFOPK1572_00962</name>
</gene>
<proteinExistence type="predicted"/>
<dbReference type="AlphaFoldDB" id="A0A6J6DJC8"/>
<organism evidence="2">
    <name type="scientific">freshwater metagenome</name>
    <dbReference type="NCBI Taxonomy" id="449393"/>
    <lineage>
        <taxon>unclassified sequences</taxon>
        <taxon>metagenomes</taxon>
        <taxon>ecological metagenomes</taxon>
    </lineage>
</organism>
<keyword evidence="1" id="KW-0812">Transmembrane</keyword>